<feature type="region of interest" description="Disordered" evidence="1">
    <location>
        <begin position="73"/>
        <end position="206"/>
    </location>
</feature>
<feature type="compositionally biased region" description="Low complexity" evidence="1">
    <location>
        <begin position="170"/>
        <end position="206"/>
    </location>
</feature>
<dbReference type="EMBL" id="JAGMUU010000029">
    <property type="protein sequence ID" value="KAH7120178.1"/>
    <property type="molecule type" value="Genomic_DNA"/>
</dbReference>
<reference evidence="2" key="1">
    <citation type="journal article" date="2021" name="Nat. Commun.">
        <title>Genetic determinants of endophytism in the Arabidopsis root mycobiome.</title>
        <authorList>
            <person name="Mesny F."/>
            <person name="Miyauchi S."/>
            <person name="Thiergart T."/>
            <person name="Pickel B."/>
            <person name="Atanasova L."/>
            <person name="Karlsson M."/>
            <person name="Huettel B."/>
            <person name="Barry K.W."/>
            <person name="Haridas S."/>
            <person name="Chen C."/>
            <person name="Bauer D."/>
            <person name="Andreopoulos W."/>
            <person name="Pangilinan J."/>
            <person name="LaButti K."/>
            <person name="Riley R."/>
            <person name="Lipzen A."/>
            <person name="Clum A."/>
            <person name="Drula E."/>
            <person name="Henrissat B."/>
            <person name="Kohler A."/>
            <person name="Grigoriev I.V."/>
            <person name="Martin F.M."/>
            <person name="Hacquard S."/>
        </authorList>
    </citation>
    <scope>NUCLEOTIDE SEQUENCE</scope>
    <source>
        <strain evidence="2">MPI-CAGE-AT-0021</strain>
    </source>
</reference>
<feature type="compositionally biased region" description="Polar residues" evidence="1">
    <location>
        <begin position="101"/>
        <end position="112"/>
    </location>
</feature>
<keyword evidence="3" id="KW-1185">Reference proteome</keyword>
<dbReference type="Proteomes" id="UP000717696">
    <property type="component" value="Unassembled WGS sequence"/>
</dbReference>
<dbReference type="OrthoDB" id="5106303at2759"/>
<name>A0A9P9DJ30_9HYPO</name>
<sequence length="276" mass="29243">MVRQRSERNRDPAAGIKNRSFGLSKKANTFYRQYGCEVIVLSRVGNRPWKGFQSHAGLLQRLARQVIPEDQLLTPADFPAPSPPTHDGNISDVPFMPSPPSISSQLSGITEGSTQSSSPFSSPQLSSTTEESIQSSSPFSSSQFSGTTEESMLPSSPFNSSQFSGTTERSTQSASPSSSPQLSAQPEEAADSTPPLHSSSGPSLLQLPSSLLSKRVQSGVTKCPSILLPGQHRAVHRLSQGGKDVQSLLNVAHSHGSRGCGLRQPGPLRPGIASPS</sequence>
<protein>
    <recommendedName>
        <fullName evidence="4">MADS-box domain-containing protein</fullName>
    </recommendedName>
</protein>
<dbReference type="AlphaFoldDB" id="A0A9P9DJ30"/>
<evidence type="ECO:0000256" key="1">
    <source>
        <dbReference type="SAM" id="MobiDB-lite"/>
    </source>
</evidence>
<evidence type="ECO:0000313" key="3">
    <source>
        <dbReference type="Proteomes" id="UP000717696"/>
    </source>
</evidence>
<feature type="compositionally biased region" description="Polar residues" evidence="1">
    <location>
        <begin position="146"/>
        <end position="169"/>
    </location>
</feature>
<evidence type="ECO:0008006" key="4">
    <source>
        <dbReference type="Google" id="ProtNLM"/>
    </source>
</evidence>
<organism evidence="2 3">
    <name type="scientific">Dactylonectria estremocensis</name>
    <dbReference type="NCBI Taxonomy" id="1079267"/>
    <lineage>
        <taxon>Eukaryota</taxon>
        <taxon>Fungi</taxon>
        <taxon>Dikarya</taxon>
        <taxon>Ascomycota</taxon>
        <taxon>Pezizomycotina</taxon>
        <taxon>Sordariomycetes</taxon>
        <taxon>Hypocreomycetidae</taxon>
        <taxon>Hypocreales</taxon>
        <taxon>Nectriaceae</taxon>
        <taxon>Dactylonectria</taxon>
    </lineage>
</organism>
<gene>
    <name evidence="2" type="ORF">B0J13DRAFT_166690</name>
</gene>
<feature type="region of interest" description="Disordered" evidence="1">
    <location>
        <begin position="255"/>
        <end position="276"/>
    </location>
</feature>
<comment type="caution">
    <text evidence="2">The sequence shown here is derived from an EMBL/GenBank/DDBJ whole genome shotgun (WGS) entry which is preliminary data.</text>
</comment>
<proteinExistence type="predicted"/>
<evidence type="ECO:0000313" key="2">
    <source>
        <dbReference type="EMBL" id="KAH7120178.1"/>
    </source>
</evidence>
<accession>A0A9P9DJ30</accession>
<feature type="compositionally biased region" description="Low complexity" evidence="1">
    <location>
        <begin position="113"/>
        <end position="145"/>
    </location>
</feature>